<protein>
    <recommendedName>
        <fullName evidence="9">Fringe-like glycosyltransferase domain-containing protein</fullName>
    </recommendedName>
</protein>
<dbReference type="PANTHER" id="PTHR10811">
    <property type="entry name" value="FRINGE-RELATED"/>
    <property type="match status" value="1"/>
</dbReference>
<evidence type="ECO:0000259" key="9">
    <source>
        <dbReference type="Pfam" id="PF02434"/>
    </source>
</evidence>
<dbReference type="EMBL" id="KB932835">
    <property type="protein sequence ID" value="EOO03270.1"/>
    <property type="molecule type" value="Genomic_DNA"/>
</dbReference>
<evidence type="ECO:0000256" key="6">
    <source>
        <dbReference type="ARBA" id="ARBA00022989"/>
    </source>
</evidence>
<evidence type="ECO:0000256" key="1">
    <source>
        <dbReference type="ARBA" id="ARBA00004606"/>
    </source>
</evidence>
<dbReference type="eggNOG" id="KOG2246">
    <property type="taxonomic scope" value="Eukaryota"/>
</dbReference>
<dbReference type="Pfam" id="PF02434">
    <property type="entry name" value="Fringe"/>
    <property type="match status" value="1"/>
</dbReference>
<dbReference type="RefSeq" id="XP_007911884.1">
    <property type="nucleotide sequence ID" value="XM_007913693.1"/>
</dbReference>
<evidence type="ECO:0000313" key="10">
    <source>
        <dbReference type="EMBL" id="EOO03270.1"/>
    </source>
</evidence>
<accession>R8BVC3</accession>
<keyword evidence="3" id="KW-0808">Transferase</keyword>
<dbReference type="InterPro" id="IPR003378">
    <property type="entry name" value="Fringe-like_glycosylTrfase"/>
</dbReference>
<evidence type="ECO:0000256" key="5">
    <source>
        <dbReference type="ARBA" id="ARBA00022968"/>
    </source>
</evidence>
<evidence type="ECO:0000256" key="2">
    <source>
        <dbReference type="ARBA" id="ARBA00022676"/>
    </source>
</evidence>
<keyword evidence="7" id="KW-0472">Membrane</keyword>
<dbReference type="KEGG" id="tmn:UCRPA7_1106"/>
<dbReference type="GeneID" id="19321224"/>
<comment type="subcellular location">
    <subcellularLocation>
        <location evidence="8">Endomembrane system</location>
        <topology evidence="8">Single-pass membrane protein</topology>
    </subcellularLocation>
    <subcellularLocation>
        <location evidence="1">Membrane</location>
        <topology evidence="1">Single-pass type II membrane protein</topology>
    </subcellularLocation>
</comment>
<name>R8BVC3_PHAM7</name>
<dbReference type="GO" id="GO:0016020">
    <property type="term" value="C:membrane"/>
    <property type="evidence" value="ECO:0007669"/>
    <property type="project" value="UniProtKB-SubCell"/>
</dbReference>
<sequence>MRALLHSTMSRWTAKKSKVAAALLFTTVALWLAVSFRHSRTVAGLGPQPDAPKPEPPTYDLFGIKNLNPSIEIATLNLHASPSNKKPATKYDIPIDLPQFSKVQLDTPAANVSTFEDELLQTLTKTSATATIDVYVNNPTPDASHIIFGAATTLKRLPDALRGFKHWAAHTNAHFVIIVEPHNPENLEEPSAANITSQFETAGVSVEIIESELGYIDRYVSLVGLIHDRLTPKTKWCSIIDDDTFFFQMETLLAMLSKYDTTQPYYVGTTSENKWNVDEGGIWAIGGAGVFISVALLRELYPHAEDCVALPNIYGDGRVSDCVFKYTTTKLSFEHSLYQLDLHGDVTGFYEAVRPQPVSVHHWKSWHHHDMPLTAAVSAACGQPCVLQSYAFRDGWQMTNGFSIVKYSYNETELASQVEAAMEHTWKITLWDIQSSWKYTLDPLKPRDDGKVQFMIEKADVDEKTGAVTLHYVRRRNGKGQAIIRVVWSKN</sequence>
<evidence type="ECO:0000256" key="7">
    <source>
        <dbReference type="ARBA" id="ARBA00023136"/>
    </source>
</evidence>
<gene>
    <name evidence="10" type="ORF">UCRPA7_1106</name>
</gene>
<proteinExistence type="predicted"/>
<keyword evidence="11" id="KW-1185">Reference proteome</keyword>
<evidence type="ECO:0000256" key="4">
    <source>
        <dbReference type="ARBA" id="ARBA00022692"/>
    </source>
</evidence>
<evidence type="ECO:0000313" key="11">
    <source>
        <dbReference type="Proteomes" id="UP000014074"/>
    </source>
</evidence>
<keyword evidence="4" id="KW-0812">Transmembrane</keyword>
<dbReference type="Proteomes" id="UP000014074">
    <property type="component" value="Unassembled WGS sequence"/>
</dbReference>
<keyword evidence="2" id="KW-0328">Glycosyltransferase</keyword>
<evidence type="ECO:0000256" key="8">
    <source>
        <dbReference type="ARBA" id="ARBA00037847"/>
    </source>
</evidence>
<evidence type="ECO:0000256" key="3">
    <source>
        <dbReference type="ARBA" id="ARBA00022679"/>
    </source>
</evidence>
<reference evidence="11" key="1">
    <citation type="journal article" date="2013" name="Genome Announc.">
        <title>Draft genome sequence of the ascomycete Phaeoacremonium aleophilum strain UCR-PA7, a causal agent of the esca disease complex in grapevines.</title>
        <authorList>
            <person name="Blanco-Ulate B."/>
            <person name="Rolshausen P."/>
            <person name="Cantu D."/>
        </authorList>
    </citation>
    <scope>NUCLEOTIDE SEQUENCE [LARGE SCALE GENOMIC DNA]</scope>
    <source>
        <strain evidence="11">UCR-PA7</strain>
    </source>
</reference>
<feature type="domain" description="Fringe-like glycosyltransferase" evidence="9">
    <location>
        <begin position="229"/>
        <end position="309"/>
    </location>
</feature>
<dbReference type="Gene3D" id="3.90.550.50">
    <property type="match status" value="1"/>
</dbReference>
<organism evidence="10 11">
    <name type="scientific">Phaeoacremonium minimum (strain UCR-PA7)</name>
    <name type="common">Esca disease fungus</name>
    <name type="synonym">Togninia minima</name>
    <dbReference type="NCBI Taxonomy" id="1286976"/>
    <lineage>
        <taxon>Eukaryota</taxon>
        <taxon>Fungi</taxon>
        <taxon>Dikarya</taxon>
        <taxon>Ascomycota</taxon>
        <taxon>Pezizomycotina</taxon>
        <taxon>Sordariomycetes</taxon>
        <taxon>Sordariomycetidae</taxon>
        <taxon>Togniniales</taxon>
        <taxon>Togniniaceae</taxon>
        <taxon>Phaeoacremonium</taxon>
    </lineage>
</organism>
<dbReference type="AlphaFoldDB" id="R8BVC3"/>
<dbReference type="GO" id="GO:0016757">
    <property type="term" value="F:glycosyltransferase activity"/>
    <property type="evidence" value="ECO:0007669"/>
    <property type="project" value="UniProtKB-KW"/>
</dbReference>
<dbReference type="OrthoDB" id="414175at2759"/>
<dbReference type="HOGENOM" id="CLU_024640_0_1_1"/>
<keyword evidence="6" id="KW-1133">Transmembrane helix</keyword>
<keyword evidence="5" id="KW-0735">Signal-anchor</keyword>
<dbReference type="GO" id="GO:0012505">
    <property type="term" value="C:endomembrane system"/>
    <property type="evidence" value="ECO:0007669"/>
    <property type="project" value="UniProtKB-SubCell"/>
</dbReference>